<gene>
    <name evidence="2" type="ORF">RhiirA1_481623</name>
</gene>
<comment type="caution">
    <text evidence="2">The sequence shown here is derived from an EMBL/GenBank/DDBJ whole genome shotgun (WGS) entry which is preliminary data.</text>
</comment>
<dbReference type="GO" id="GO:0003677">
    <property type="term" value="F:DNA binding"/>
    <property type="evidence" value="ECO:0007669"/>
    <property type="project" value="InterPro"/>
</dbReference>
<dbReference type="EMBL" id="LLXH01005866">
    <property type="protein sequence ID" value="PKC52377.1"/>
    <property type="molecule type" value="Genomic_DNA"/>
</dbReference>
<evidence type="ECO:0000259" key="1">
    <source>
        <dbReference type="Pfam" id="PF03374"/>
    </source>
</evidence>
<feature type="domain" description="Antirepressor protein C-terminal" evidence="1">
    <location>
        <begin position="43"/>
        <end position="88"/>
    </location>
</feature>
<dbReference type="InterPro" id="IPR005039">
    <property type="entry name" value="Ant_C"/>
</dbReference>
<reference evidence="2 3" key="1">
    <citation type="submission" date="2017-10" db="EMBL/GenBank/DDBJ databases">
        <title>Extensive intraspecific genome diversity in a model arbuscular mycorrhizal fungus.</title>
        <authorList>
            <person name="Chen E.C.H."/>
            <person name="Morin E."/>
            <person name="Baudet D."/>
            <person name="Noel J."/>
            <person name="Ndikumana S."/>
            <person name="Charron P."/>
            <person name="St-Onge C."/>
            <person name="Giorgi J."/>
            <person name="Grigoriev I.V."/>
            <person name="Roux C."/>
            <person name="Martin F.M."/>
            <person name="Corradi N."/>
        </authorList>
    </citation>
    <scope>NUCLEOTIDE SEQUENCE [LARGE SCALE GENOMIC DNA]</scope>
    <source>
        <strain evidence="2 3">A1</strain>
    </source>
</reference>
<dbReference type="Proteomes" id="UP000232688">
    <property type="component" value="Unassembled WGS sequence"/>
</dbReference>
<sequence>MEKQLTQQVATPALPTNFKEALQQLLIQVDENEKLSTQKLMLEQQVKELKPKADYVDSIFENKELVNINQIAKDYGMSAQRMNELLHKYQDNGYTHSSTIQIQHQDGRTSVKMNTKWTQKGRLFIYELLKKEGVLPVVERGVGA</sequence>
<evidence type="ECO:0000313" key="2">
    <source>
        <dbReference type="EMBL" id="PKC52377.1"/>
    </source>
</evidence>
<organism evidence="2 3">
    <name type="scientific">Rhizophagus irregularis</name>
    <dbReference type="NCBI Taxonomy" id="588596"/>
    <lineage>
        <taxon>Eukaryota</taxon>
        <taxon>Fungi</taxon>
        <taxon>Fungi incertae sedis</taxon>
        <taxon>Mucoromycota</taxon>
        <taxon>Glomeromycotina</taxon>
        <taxon>Glomeromycetes</taxon>
        <taxon>Glomerales</taxon>
        <taxon>Glomeraceae</taxon>
        <taxon>Rhizophagus</taxon>
    </lineage>
</organism>
<evidence type="ECO:0000313" key="3">
    <source>
        <dbReference type="Proteomes" id="UP000232688"/>
    </source>
</evidence>
<dbReference type="VEuPathDB" id="FungiDB:RhiirA1_481623"/>
<protein>
    <recommendedName>
        <fullName evidence="1">Antirepressor protein C-terminal domain-containing protein</fullName>
    </recommendedName>
</protein>
<accession>A0A2N0QMV0</accession>
<proteinExistence type="predicted"/>
<dbReference type="AlphaFoldDB" id="A0A2N0QMV0"/>
<reference evidence="2 3" key="2">
    <citation type="submission" date="2017-10" db="EMBL/GenBank/DDBJ databases">
        <title>Genome analyses suggest a sexual origin of heterokaryosis in a supposedly ancient asexual fungus.</title>
        <authorList>
            <person name="Corradi N."/>
            <person name="Sedzielewska K."/>
            <person name="Noel J."/>
            <person name="Charron P."/>
            <person name="Farinelli L."/>
            <person name="Marton T."/>
            <person name="Kruger M."/>
            <person name="Pelin A."/>
            <person name="Brachmann A."/>
            <person name="Corradi N."/>
        </authorList>
    </citation>
    <scope>NUCLEOTIDE SEQUENCE [LARGE SCALE GENOMIC DNA]</scope>
    <source>
        <strain evidence="2 3">A1</strain>
    </source>
</reference>
<dbReference type="Pfam" id="PF03374">
    <property type="entry name" value="ANT"/>
    <property type="match status" value="1"/>
</dbReference>
<name>A0A2N0QMV0_9GLOM</name>